<dbReference type="PROSITE" id="PS00893">
    <property type="entry name" value="NUDIX_BOX"/>
    <property type="match status" value="1"/>
</dbReference>
<feature type="compositionally biased region" description="Polar residues" evidence="13">
    <location>
        <begin position="12"/>
        <end position="21"/>
    </location>
</feature>
<reference evidence="15" key="2">
    <citation type="submission" date="2020-11" db="EMBL/GenBank/DDBJ databases">
        <authorList>
            <person name="McCartney M.A."/>
            <person name="Auch B."/>
            <person name="Kono T."/>
            <person name="Mallez S."/>
            <person name="Becker A."/>
            <person name="Gohl D.M."/>
            <person name="Silverstein K.A.T."/>
            <person name="Koren S."/>
            <person name="Bechman K.B."/>
            <person name="Herman A."/>
            <person name="Abrahante J.E."/>
            <person name="Garbe J."/>
        </authorList>
    </citation>
    <scope>NUCLEOTIDE SEQUENCE</scope>
    <source>
        <strain evidence="15">Duluth1</strain>
        <tissue evidence="15">Whole animal</tissue>
    </source>
</reference>
<dbReference type="Gene3D" id="3.90.79.10">
    <property type="entry name" value="Nucleoside Triphosphate Pyrophosphohydrolase"/>
    <property type="match status" value="1"/>
</dbReference>
<dbReference type="GO" id="GO:0005634">
    <property type="term" value="C:nucleus"/>
    <property type="evidence" value="ECO:0007669"/>
    <property type="project" value="TreeGrafter"/>
</dbReference>
<dbReference type="AlphaFoldDB" id="A0A9D4GJL7"/>
<evidence type="ECO:0000256" key="1">
    <source>
        <dbReference type="ARBA" id="ARBA00012453"/>
    </source>
</evidence>
<protein>
    <recommendedName>
        <fullName evidence="9">ADP-sugar pyrophosphatase</fullName>
        <ecNumber evidence="8">2.7.7.96</ecNumber>
        <ecNumber evidence="1">3.6.1.13</ecNumber>
        <ecNumber evidence="7">3.6.1.58</ecNumber>
    </recommendedName>
    <alternativeName>
        <fullName evidence="12">8-oxo-dGDP phosphatase</fullName>
    </alternativeName>
    <alternativeName>
        <fullName evidence="10">Nuclear ATP-synthesis protein NUDIX5</fullName>
    </alternativeName>
    <alternativeName>
        <fullName evidence="11">Nucleoside diphosphate-linked moiety X motif 5</fullName>
    </alternativeName>
</protein>
<evidence type="ECO:0000256" key="10">
    <source>
        <dbReference type="ARBA" id="ARBA00077853"/>
    </source>
</evidence>
<dbReference type="SUPFAM" id="SSF55811">
    <property type="entry name" value="Nudix"/>
    <property type="match status" value="1"/>
</dbReference>
<dbReference type="GO" id="GO:0006753">
    <property type="term" value="P:nucleoside phosphate metabolic process"/>
    <property type="evidence" value="ECO:0007669"/>
    <property type="project" value="TreeGrafter"/>
</dbReference>
<evidence type="ECO:0000259" key="14">
    <source>
        <dbReference type="PROSITE" id="PS51462"/>
    </source>
</evidence>
<comment type="catalytic activity">
    <reaction evidence="3">
        <text>ADP-D-ribose + H2O = D-ribose 5-phosphate + AMP + 2 H(+)</text>
        <dbReference type="Rhea" id="RHEA:10412"/>
        <dbReference type="ChEBI" id="CHEBI:15377"/>
        <dbReference type="ChEBI" id="CHEBI:15378"/>
        <dbReference type="ChEBI" id="CHEBI:57967"/>
        <dbReference type="ChEBI" id="CHEBI:78346"/>
        <dbReference type="ChEBI" id="CHEBI:456215"/>
        <dbReference type="EC" id="3.6.1.13"/>
    </reaction>
</comment>
<dbReference type="OrthoDB" id="10249920at2759"/>
<gene>
    <name evidence="15" type="ORF">DPMN_117768</name>
</gene>
<comment type="subunit">
    <text evidence="6">Homodimer. Interacts with PARG.</text>
</comment>
<dbReference type="CDD" id="cd18888">
    <property type="entry name" value="NUDIX_ADPRase_Nudt5"/>
    <property type="match status" value="1"/>
</dbReference>
<keyword evidence="2" id="KW-0378">Hydrolase</keyword>
<dbReference type="Pfam" id="PF00293">
    <property type="entry name" value="NUDIX"/>
    <property type="match status" value="1"/>
</dbReference>
<comment type="caution">
    <text evidence="15">The sequence shown here is derived from an EMBL/GenBank/DDBJ whole genome shotgun (WGS) entry which is preliminary data.</text>
</comment>
<evidence type="ECO:0000256" key="3">
    <source>
        <dbReference type="ARBA" id="ARBA00049546"/>
    </source>
</evidence>
<dbReference type="EC" id="3.6.1.13" evidence="1"/>
<accession>A0A9D4GJL7</accession>
<sequence length="222" mass="24632">MPSEKAAGEISENGTSSQSSTFIKQEDLASGKWLKLSNVYYADPTGRQRVWEVTSRTTKVAGDLPDAVVIIPILRRNLHYDCTILVKQFRPAFCKYTIEFPAGLLDPNETVETCAKRELKEETGYTGVVKHSTPASALDGGMSNSTAQFLTVQIDGDLPENQNPEQKSDEGEFIEVLTVPMDELLSKLNEYSTEGMVVDSRLYMYALAMEHTKGMVQPKTPK</sequence>
<evidence type="ECO:0000256" key="5">
    <source>
        <dbReference type="ARBA" id="ARBA00051819"/>
    </source>
</evidence>
<evidence type="ECO:0000313" key="16">
    <source>
        <dbReference type="Proteomes" id="UP000828390"/>
    </source>
</evidence>
<dbReference type="GO" id="GO:0047631">
    <property type="term" value="F:ADP-ribose diphosphatase activity"/>
    <property type="evidence" value="ECO:0007669"/>
    <property type="project" value="UniProtKB-EC"/>
</dbReference>
<dbReference type="FunFam" id="3.90.79.10:FF:000016">
    <property type="entry name" value="ADP-sugar pyrophosphatase isoform X1"/>
    <property type="match status" value="1"/>
</dbReference>
<evidence type="ECO:0000256" key="11">
    <source>
        <dbReference type="ARBA" id="ARBA00079597"/>
    </source>
</evidence>
<evidence type="ECO:0000256" key="9">
    <source>
        <dbReference type="ARBA" id="ARBA00071227"/>
    </source>
</evidence>
<proteinExistence type="predicted"/>
<dbReference type="EC" id="2.7.7.96" evidence="8"/>
<evidence type="ECO:0000256" key="8">
    <source>
        <dbReference type="ARBA" id="ARBA00066488"/>
    </source>
</evidence>
<dbReference type="Proteomes" id="UP000828390">
    <property type="component" value="Unassembled WGS sequence"/>
</dbReference>
<evidence type="ECO:0000256" key="13">
    <source>
        <dbReference type="SAM" id="MobiDB-lite"/>
    </source>
</evidence>
<evidence type="ECO:0000256" key="12">
    <source>
        <dbReference type="ARBA" id="ARBA00084011"/>
    </source>
</evidence>
<evidence type="ECO:0000256" key="2">
    <source>
        <dbReference type="ARBA" id="ARBA00022801"/>
    </source>
</evidence>
<organism evidence="15 16">
    <name type="scientific">Dreissena polymorpha</name>
    <name type="common">Zebra mussel</name>
    <name type="synonym">Mytilus polymorpha</name>
    <dbReference type="NCBI Taxonomy" id="45954"/>
    <lineage>
        <taxon>Eukaryota</taxon>
        <taxon>Metazoa</taxon>
        <taxon>Spiralia</taxon>
        <taxon>Lophotrochozoa</taxon>
        <taxon>Mollusca</taxon>
        <taxon>Bivalvia</taxon>
        <taxon>Autobranchia</taxon>
        <taxon>Heteroconchia</taxon>
        <taxon>Euheterodonta</taxon>
        <taxon>Imparidentia</taxon>
        <taxon>Neoheterodontei</taxon>
        <taxon>Myida</taxon>
        <taxon>Dreissenoidea</taxon>
        <taxon>Dreissenidae</taxon>
        <taxon>Dreissena</taxon>
    </lineage>
</organism>
<dbReference type="PROSITE" id="PS51462">
    <property type="entry name" value="NUDIX"/>
    <property type="match status" value="1"/>
</dbReference>
<comment type="catalytic activity">
    <reaction evidence="5">
        <text>8-oxo-dGDP + H2O = 8-oxo-dGMP + phosphate + H(+)</text>
        <dbReference type="Rhea" id="RHEA:32063"/>
        <dbReference type="ChEBI" id="CHEBI:15377"/>
        <dbReference type="ChEBI" id="CHEBI:15378"/>
        <dbReference type="ChEBI" id="CHEBI:43474"/>
        <dbReference type="ChEBI" id="CHEBI:63224"/>
        <dbReference type="ChEBI" id="CHEBI:63715"/>
        <dbReference type="EC" id="3.6.1.58"/>
    </reaction>
</comment>
<feature type="domain" description="Nudix hydrolase" evidence="14">
    <location>
        <begin position="64"/>
        <end position="204"/>
    </location>
</feature>
<dbReference type="EMBL" id="JAIWYP010000005">
    <property type="protein sequence ID" value="KAH3816255.1"/>
    <property type="molecule type" value="Genomic_DNA"/>
</dbReference>
<evidence type="ECO:0000256" key="6">
    <source>
        <dbReference type="ARBA" id="ARBA00065630"/>
    </source>
</evidence>
<feature type="region of interest" description="Disordered" evidence="13">
    <location>
        <begin position="1"/>
        <end position="21"/>
    </location>
</feature>
<dbReference type="EC" id="3.6.1.58" evidence="7"/>
<dbReference type="GO" id="GO:0019693">
    <property type="term" value="P:ribose phosphate metabolic process"/>
    <property type="evidence" value="ECO:0007669"/>
    <property type="project" value="TreeGrafter"/>
</dbReference>
<dbReference type="InterPro" id="IPR015797">
    <property type="entry name" value="NUDIX_hydrolase-like_dom_sf"/>
</dbReference>
<comment type="catalytic activity">
    <reaction evidence="4">
        <text>D-ribose 5-phosphate + ATP + H(+) = ADP-D-ribose + diphosphate</text>
        <dbReference type="Rhea" id="RHEA:50248"/>
        <dbReference type="ChEBI" id="CHEBI:15378"/>
        <dbReference type="ChEBI" id="CHEBI:30616"/>
        <dbReference type="ChEBI" id="CHEBI:33019"/>
        <dbReference type="ChEBI" id="CHEBI:57967"/>
        <dbReference type="ChEBI" id="CHEBI:78346"/>
        <dbReference type="EC" id="2.7.7.96"/>
    </reaction>
</comment>
<name>A0A9D4GJL7_DREPO</name>
<dbReference type="PANTHER" id="PTHR11839:SF1">
    <property type="entry name" value="ADP-SUGAR PYROPHOSPHATASE"/>
    <property type="match status" value="1"/>
</dbReference>
<dbReference type="InterPro" id="IPR020084">
    <property type="entry name" value="NUDIX_hydrolase_CS"/>
</dbReference>
<evidence type="ECO:0000256" key="7">
    <source>
        <dbReference type="ARBA" id="ARBA00066482"/>
    </source>
</evidence>
<evidence type="ECO:0000256" key="4">
    <source>
        <dbReference type="ARBA" id="ARBA00051147"/>
    </source>
</evidence>
<evidence type="ECO:0000313" key="15">
    <source>
        <dbReference type="EMBL" id="KAH3816255.1"/>
    </source>
</evidence>
<dbReference type="PANTHER" id="PTHR11839">
    <property type="entry name" value="UDP/ADP-SUGAR PYROPHOSPHATASE"/>
    <property type="match status" value="1"/>
</dbReference>
<dbReference type="InterPro" id="IPR000086">
    <property type="entry name" value="NUDIX_hydrolase_dom"/>
</dbReference>
<reference evidence="15" key="1">
    <citation type="journal article" date="2019" name="bioRxiv">
        <title>The Genome of the Zebra Mussel, Dreissena polymorpha: A Resource for Invasive Species Research.</title>
        <authorList>
            <person name="McCartney M.A."/>
            <person name="Auch B."/>
            <person name="Kono T."/>
            <person name="Mallez S."/>
            <person name="Zhang Y."/>
            <person name="Obille A."/>
            <person name="Becker A."/>
            <person name="Abrahante J.E."/>
            <person name="Garbe J."/>
            <person name="Badalamenti J.P."/>
            <person name="Herman A."/>
            <person name="Mangelson H."/>
            <person name="Liachko I."/>
            <person name="Sullivan S."/>
            <person name="Sone E.D."/>
            <person name="Koren S."/>
            <person name="Silverstein K.A.T."/>
            <person name="Beckman K.B."/>
            <person name="Gohl D.M."/>
        </authorList>
    </citation>
    <scope>NUCLEOTIDE SEQUENCE</scope>
    <source>
        <strain evidence="15">Duluth1</strain>
        <tissue evidence="15">Whole animal</tissue>
    </source>
</reference>
<dbReference type="GO" id="GO:0017110">
    <property type="term" value="F:nucleoside diphosphate phosphatase activity"/>
    <property type="evidence" value="ECO:0007669"/>
    <property type="project" value="UniProtKB-ARBA"/>
</dbReference>
<keyword evidence="16" id="KW-1185">Reference proteome</keyword>